<sequence>MTSGLPCLDSVVPIPSLLGIYKLEAECWFCWLDAMLVPECIALLTLERKENYRSCNLDCAATLRINPRNVKAYYRSAQACLALDKIPEAEDACQRGLEVDASNAALKALATRIADRKMRLEELDRKRREREQRLALEKSCIAAALRQRGIKIRESKGGGPDMEDAVFKLADPVDAKSVLSFPVLLLYPTDAQSDLIKAVQEHDSLLLHLEEVLPLPWDERGEYRVGDVECYMETATGGLVKVGKKVELGKVLGGGKVEVRDGLVRVNVLPKERVGRWIEEVKRRRGSGGN</sequence>
<protein>
    <submittedName>
        <fullName evidence="1">Uncharacterized protein</fullName>
    </submittedName>
</protein>
<reference evidence="1" key="1">
    <citation type="submission" date="2024-09" db="EMBL/GenBank/DDBJ databases">
        <title>Black Yeasts Isolated from many extreme environments.</title>
        <authorList>
            <person name="Coleine C."/>
            <person name="Stajich J.E."/>
            <person name="Selbmann L."/>
        </authorList>
    </citation>
    <scope>NUCLEOTIDE SEQUENCE</scope>
    <source>
        <strain evidence="1">CCFEE 5737</strain>
    </source>
</reference>
<gene>
    <name evidence="1" type="ORF">LTS18_007140</name>
</gene>
<organism evidence="1 2">
    <name type="scientific">Coniosporium uncinatum</name>
    <dbReference type="NCBI Taxonomy" id="93489"/>
    <lineage>
        <taxon>Eukaryota</taxon>
        <taxon>Fungi</taxon>
        <taxon>Dikarya</taxon>
        <taxon>Ascomycota</taxon>
        <taxon>Pezizomycotina</taxon>
        <taxon>Dothideomycetes</taxon>
        <taxon>Dothideomycetes incertae sedis</taxon>
        <taxon>Coniosporium</taxon>
    </lineage>
</organism>
<proteinExistence type="predicted"/>
<accession>A0ACC3DPC3</accession>
<evidence type="ECO:0000313" key="2">
    <source>
        <dbReference type="Proteomes" id="UP001186974"/>
    </source>
</evidence>
<name>A0ACC3DPC3_9PEZI</name>
<evidence type="ECO:0000313" key="1">
    <source>
        <dbReference type="EMBL" id="KAK3078584.1"/>
    </source>
</evidence>
<dbReference type="Proteomes" id="UP001186974">
    <property type="component" value="Unassembled WGS sequence"/>
</dbReference>
<comment type="caution">
    <text evidence="1">The sequence shown here is derived from an EMBL/GenBank/DDBJ whole genome shotgun (WGS) entry which is preliminary data.</text>
</comment>
<keyword evidence="2" id="KW-1185">Reference proteome</keyword>
<dbReference type="EMBL" id="JAWDJW010001772">
    <property type="protein sequence ID" value="KAK3078584.1"/>
    <property type="molecule type" value="Genomic_DNA"/>
</dbReference>